<dbReference type="OrthoDB" id="1013052at2"/>
<evidence type="ECO:0000313" key="2">
    <source>
        <dbReference type="Proteomes" id="UP000315131"/>
    </source>
</evidence>
<protein>
    <recommendedName>
        <fullName evidence="3">DUF5017 domain-containing protein</fullName>
    </recommendedName>
</protein>
<dbReference type="Proteomes" id="UP000315131">
    <property type="component" value="Unassembled WGS sequence"/>
</dbReference>
<evidence type="ECO:0000313" key="1">
    <source>
        <dbReference type="EMBL" id="TRO67252.1"/>
    </source>
</evidence>
<keyword evidence="2" id="KW-1185">Reference proteome</keyword>
<reference evidence="1 2" key="1">
    <citation type="submission" date="2019-06" db="EMBL/GenBank/DDBJ databases">
        <title>Gramella sabulilitoris sp. nov., isolated from a marine sand.</title>
        <authorList>
            <person name="Yoon J.-H."/>
        </authorList>
    </citation>
    <scope>NUCLEOTIDE SEQUENCE [LARGE SCALE GENOMIC DNA]</scope>
    <source>
        <strain evidence="1 2">HSMS-1</strain>
    </source>
</reference>
<organism evidence="1 2">
    <name type="scientific">Christiangramia sabulilitoris</name>
    <dbReference type="NCBI Taxonomy" id="2583991"/>
    <lineage>
        <taxon>Bacteria</taxon>
        <taxon>Pseudomonadati</taxon>
        <taxon>Bacteroidota</taxon>
        <taxon>Flavobacteriia</taxon>
        <taxon>Flavobacteriales</taxon>
        <taxon>Flavobacteriaceae</taxon>
        <taxon>Christiangramia</taxon>
    </lineage>
</organism>
<sequence length="386" mass="44287">MKKSIYFLMMFVGLAFTSCEPMEDIHDEIDANLEAQSIEGVVDYTLTDEDYDALDLSYGNFSNLDDAKEMIPGLLSNKYPVWGKGSLANVTFKLYAPKRDERSLIVYEVTNEDYEQYGDDQYASFDRQWQVMDLIEDKFADAENRTLVSLTYDYYDGGLSEVNNGFLLLNGEWMMIPGLTDDEYEAMGESYPNFSSEDEAEAKLPIFLNEKMKYGNPKNGDITSIMYKLYTTDVDDVDGDGKTDDRTTYSYVKYFVYDGSTWAVYNNVINESLQFGHDGTTWVPDNTIKYTFDSSDYGLIGNEFIEEYPGPGDNVAYFSSFDRRSTSDNYWNDTMLLEAMNFLLDRMMPSAEDGQKYEVTFDTYVGSTVSETLYLIKEGGVWIYQE</sequence>
<accession>A0A550I8F1</accession>
<name>A0A550I8F1_9FLAO</name>
<proteinExistence type="predicted"/>
<dbReference type="EMBL" id="VHSF01000001">
    <property type="protein sequence ID" value="TRO67252.1"/>
    <property type="molecule type" value="Genomic_DNA"/>
</dbReference>
<evidence type="ECO:0008006" key="3">
    <source>
        <dbReference type="Google" id="ProtNLM"/>
    </source>
</evidence>
<comment type="caution">
    <text evidence="1">The sequence shown here is derived from an EMBL/GenBank/DDBJ whole genome shotgun (WGS) entry which is preliminary data.</text>
</comment>
<dbReference type="AlphaFoldDB" id="A0A550I8F1"/>
<dbReference type="RefSeq" id="WP_143410030.1">
    <property type="nucleotide sequence ID" value="NZ_VHSF01000001.1"/>
</dbReference>
<gene>
    <name evidence="1" type="ORF">FGM01_05050</name>
</gene>
<dbReference type="PROSITE" id="PS51257">
    <property type="entry name" value="PROKAR_LIPOPROTEIN"/>
    <property type="match status" value="1"/>
</dbReference>